<organism evidence="8 9">
    <name type="scientific">Mailhella massiliensis</name>
    <dbReference type="NCBI Taxonomy" id="1903261"/>
    <lineage>
        <taxon>Bacteria</taxon>
        <taxon>Pseudomonadati</taxon>
        <taxon>Thermodesulfobacteriota</taxon>
        <taxon>Desulfovibrionia</taxon>
        <taxon>Desulfovibrionales</taxon>
        <taxon>Desulfovibrionaceae</taxon>
        <taxon>Mailhella</taxon>
    </lineage>
</organism>
<dbReference type="GO" id="GO:0046872">
    <property type="term" value="F:metal ion binding"/>
    <property type="evidence" value="ECO:0007669"/>
    <property type="project" value="UniProtKB-KW"/>
</dbReference>
<evidence type="ECO:0000256" key="3">
    <source>
        <dbReference type="ARBA" id="ARBA00022801"/>
    </source>
</evidence>
<comment type="caution">
    <text evidence="8">The sequence shown here is derived from an EMBL/GenBank/DDBJ whole genome shotgun (WGS) entry which is preliminary data.</text>
</comment>
<dbReference type="RefSeq" id="WP_304122514.1">
    <property type="nucleotide sequence ID" value="NZ_DYZA01000149.1"/>
</dbReference>
<dbReference type="CDD" id="cd08071">
    <property type="entry name" value="MPN_DUF2466"/>
    <property type="match status" value="1"/>
</dbReference>
<sequence>MKKDVPLSEAELRSGHRKRLRERFLAEPSALPDYELLELALGCVYLRRDNKILAKRLLGRFGSFDALLCASTEELAQVEGCGPAVDSFLSLLREIIARSSQSTVQKKSPVTLSDLIEVGRRRLAHCVDEEVWAALLDKQNRLLMFKKIRQGSLNHVALEPLEVVELMVRNHASSLVLMHNHPGGAYQPSQEDRVLTERIALALRHLGLFLHDHVIITSEASFSMMQDRRIELPKR</sequence>
<dbReference type="InterPro" id="IPR010994">
    <property type="entry name" value="RuvA_2-like"/>
</dbReference>
<keyword evidence="5" id="KW-0482">Metalloprotease</keyword>
<gene>
    <name evidence="8" type="primary">radC</name>
    <name evidence="8" type="ORF">K8W16_07410</name>
</gene>
<reference evidence="8" key="2">
    <citation type="submission" date="2021-09" db="EMBL/GenBank/DDBJ databases">
        <authorList>
            <person name="Gilroy R."/>
        </authorList>
    </citation>
    <scope>NUCLEOTIDE SEQUENCE</scope>
    <source>
        <strain evidence="8">ChiGjej2B2-19336</strain>
    </source>
</reference>
<evidence type="ECO:0000256" key="4">
    <source>
        <dbReference type="ARBA" id="ARBA00022833"/>
    </source>
</evidence>
<proteinExistence type="inferred from homology"/>
<dbReference type="Gene3D" id="3.40.140.10">
    <property type="entry name" value="Cytidine Deaminase, domain 2"/>
    <property type="match status" value="1"/>
</dbReference>
<evidence type="ECO:0000256" key="1">
    <source>
        <dbReference type="ARBA" id="ARBA00022670"/>
    </source>
</evidence>
<dbReference type="InterPro" id="IPR025657">
    <property type="entry name" value="RadC_JAB"/>
</dbReference>
<dbReference type="AlphaFoldDB" id="A0A921DSX4"/>
<dbReference type="PANTHER" id="PTHR30471:SF3">
    <property type="entry name" value="UPF0758 PROTEIN YEES-RELATED"/>
    <property type="match status" value="1"/>
</dbReference>
<reference evidence="8" key="1">
    <citation type="journal article" date="2021" name="PeerJ">
        <title>Extensive microbial diversity within the chicken gut microbiome revealed by metagenomics and culture.</title>
        <authorList>
            <person name="Gilroy R."/>
            <person name="Ravi A."/>
            <person name="Getino M."/>
            <person name="Pursley I."/>
            <person name="Horton D.L."/>
            <person name="Alikhan N.F."/>
            <person name="Baker D."/>
            <person name="Gharbi K."/>
            <person name="Hall N."/>
            <person name="Watson M."/>
            <person name="Adriaenssens E.M."/>
            <person name="Foster-Nyarko E."/>
            <person name="Jarju S."/>
            <person name="Secka A."/>
            <person name="Antonio M."/>
            <person name="Oren A."/>
            <person name="Chaudhuri R.R."/>
            <person name="La Ragione R."/>
            <person name="Hildebrand F."/>
            <person name="Pallen M.J."/>
        </authorList>
    </citation>
    <scope>NUCLEOTIDE SEQUENCE</scope>
    <source>
        <strain evidence="8">ChiGjej2B2-19336</strain>
    </source>
</reference>
<evidence type="ECO:0000313" key="8">
    <source>
        <dbReference type="EMBL" id="HJD97457.1"/>
    </source>
</evidence>
<keyword evidence="1" id="KW-0645">Protease</keyword>
<evidence type="ECO:0000259" key="7">
    <source>
        <dbReference type="PROSITE" id="PS50249"/>
    </source>
</evidence>
<dbReference type="SUPFAM" id="SSF102712">
    <property type="entry name" value="JAB1/MPN domain"/>
    <property type="match status" value="1"/>
</dbReference>
<feature type="domain" description="MPN" evidence="7">
    <location>
        <begin position="105"/>
        <end position="230"/>
    </location>
</feature>
<dbReference type="GO" id="GO:0006508">
    <property type="term" value="P:proteolysis"/>
    <property type="evidence" value="ECO:0007669"/>
    <property type="project" value="UniProtKB-KW"/>
</dbReference>
<accession>A0A921DSX4</accession>
<dbReference type="PROSITE" id="PS50249">
    <property type="entry name" value="MPN"/>
    <property type="match status" value="1"/>
</dbReference>
<keyword evidence="4" id="KW-0862">Zinc</keyword>
<comment type="similarity">
    <text evidence="6">Belongs to the UPF0758 family.</text>
</comment>
<keyword evidence="2" id="KW-0479">Metal-binding</keyword>
<dbReference type="Pfam" id="PF04002">
    <property type="entry name" value="RadC"/>
    <property type="match status" value="1"/>
</dbReference>
<dbReference type="Gene3D" id="1.10.150.20">
    <property type="entry name" value="5' to 3' exonuclease, C-terminal subdomain"/>
    <property type="match status" value="1"/>
</dbReference>
<evidence type="ECO:0000256" key="5">
    <source>
        <dbReference type="ARBA" id="ARBA00023049"/>
    </source>
</evidence>
<dbReference type="SUPFAM" id="SSF47781">
    <property type="entry name" value="RuvA domain 2-like"/>
    <property type="match status" value="1"/>
</dbReference>
<evidence type="ECO:0000256" key="6">
    <source>
        <dbReference type="RuleBase" id="RU003797"/>
    </source>
</evidence>
<evidence type="ECO:0000256" key="2">
    <source>
        <dbReference type="ARBA" id="ARBA00022723"/>
    </source>
</evidence>
<dbReference type="EMBL" id="DYZA01000149">
    <property type="protein sequence ID" value="HJD97457.1"/>
    <property type="molecule type" value="Genomic_DNA"/>
</dbReference>
<dbReference type="InterPro" id="IPR037518">
    <property type="entry name" value="MPN"/>
</dbReference>
<dbReference type="Proteomes" id="UP000698963">
    <property type="component" value="Unassembled WGS sequence"/>
</dbReference>
<evidence type="ECO:0000313" key="9">
    <source>
        <dbReference type="Proteomes" id="UP000698963"/>
    </source>
</evidence>
<dbReference type="NCBIfam" id="TIGR00608">
    <property type="entry name" value="radc"/>
    <property type="match status" value="1"/>
</dbReference>
<name>A0A921DSX4_9BACT</name>
<dbReference type="InterPro" id="IPR001405">
    <property type="entry name" value="UPF0758"/>
</dbReference>
<dbReference type="GO" id="GO:0008237">
    <property type="term" value="F:metallopeptidase activity"/>
    <property type="evidence" value="ECO:0007669"/>
    <property type="project" value="UniProtKB-KW"/>
</dbReference>
<protein>
    <submittedName>
        <fullName evidence="8">DNA repair protein RadC</fullName>
    </submittedName>
</protein>
<keyword evidence="3" id="KW-0378">Hydrolase</keyword>
<dbReference type="PANTHER" id="PTHR30471">
    <property type="entry name" value="DNA REPAIR PROTEIN RADC"/>
    <property type="match status" value="1"/>
</dbReference>